<evidence type="ECO:0000313" key="10">
    <source>
        <dbReference type="EMBL" id="MFD1002400.1"/>
    </source>
</evidence>
<dbReference type="Pfam" id="PF12704">
    <property type="entry name" value="MacB_PCD"/>
    <property type="match status" value="1"/>
</dbReference>
<evidence type="ECO:0000256" key="5">
    <source>
        <dbReference type="ARBA" id="ARBA00022989"/>
    </source>
</evidence>
<evidence type="ECO:0000256" key="7">
    <source>
        <dbReference type="SAM" id="Phobius"/>
    </source>
</evidence>
<feature type="transmembrane region" description="Helical" evidence="7">
    <location>
        <begin position="275"/>
        <end position="301"/>
    </location>
</feature>
<feature type="domain" description="MacB-like periplasmic core" evidence="9">
    <location>
        <begin position="25"/>
        <end position="248"/>
    </location>
</feature>
<dbReference type="RefSeq" id="WP_377583464.1">
    <property type="nucleotide sequence ID" value="NZ_JBHTKA010000008.1"/>
</dbReference>
<comment type="similarity">
    <text evidence="2">Belongs to the ABC-4 integral membrane protein family. LolC/E subfamily.</text>
</comment>
<dbReference type="Pfam" id="PF02687">
    <property type="entry name" value="FtsX"/>
    <property type="match status" value="1"/>
</dbReference>
<keyword evidence="4 7" id="KW-0812">Transmembrane</keyword>
<comment type="subcellular location">
    <subcellularLocation>
        <location evidence="1">Cell membrane</location>
        <topology evidence="1">Multi-pass membrane protein</topology>
    </subcellularLocation>
</comment>
<evidence type="ECO:0000256" key="2">
    <source>
        <dbReference type="ARBA" id="ARBA00005236"/>
    </source>
</evidence>
<evidence type="ECO:0000313" key="11">
    <source>
        <dbReference type="Proteomes" id="UP001597112"/>
    </source>
</evidence>
<evidence type="ECO:0000259" key="8">
    <source>
        <dbReference type="Pfam" id="PF02687"/>
    </source>
</evidence>
<reference evidence="11" key="1">
    <citation type="journal article" date="2019" name="Int. J. Syst. Evol. Microbiol.">
        <title>The Global Catalogue of Microorganisms (GCM) 10K type strain sequencing project: providing services to taxonomists for standard genome sequencing and annotation.</title>
        <authorList>
            <consortium name="The Broad Institute Genomics Platform"/>
            <consortium name="The Broad Institute Genome Sequencing Center for Infectious Disease"/>
            <person name="Wu L."/>
            <person name="Ma J."/>
        </authorList>
    </citation>
    <scope>NUCLEOTIDE SEQUENCE [LARGE SCALE GENOMIC DNA]</scope>
    <source>
        <strain evidence="11">CCUG 58938</strain>
    </source>
</reference>
<evidence type="ECO:0000256" key="6">
    <source>
        <dbReference type="ARBA" id="ARBA00023136"/>
    </source>
</evidence>
<dbReference type="EMBL" id="JBHTKA010000008">
    <property type="protein sequence ID" value="MFD1002400.1"/>
    <property type="molecule type" value="Genomic_DNA"/>
</dbReference>
<dbReference type="InterPro" id="IPR003838">
    <property type="entry name" value="ABC3_permease_C"/>
</dbReference>
<feature type="domain" description="ABC3 transporter permease C-terminal" evidence="8">
    <location>
        <begin position="280"/>
        <end position="395"/>
    </location>
</feature>
<accession>A0ABW3K7Z7</accession>
<comment type="caution">
    <text evidence="10">The sequence shown here is derived from an EMBL/GenBank/DDBJ whole genome shotgun (WGS) entry which is preliminary data.</text>
</comment>
<gene>
    <name evidence="10" type="ORF">ACFQ21_23960</name>
</gene>
<name>A0ABW3K7Z7_9BACT</name>
<dbReference type="InterPro" id="IPR051447">
    <property type="entry name" value="Lipoprotein-release_system"/>
</dbReference>
<evidence type="ECO:0000259" key="9">
    <source>
        <dbReference type="Pfam" id="PF12704"/>
    </source>
</evidence>
<sequence>MNLPFFIARRYLFSKRKKNFINIISILSMVGVAFSTAALIIVLSVFNGLEDLLRSLNNSFDPEIKIEAAVGKSFKTSDEFLSKIKKVEGVKLVTEVIEDYAYVHYRDANQIVTLKGVSDNFVEQERIPLESITQGKLRLKKGKVNYAIVGQGVSNTLTLAVEDPMFAMQIYYIKDVKASVTDPSRMYSKMNIVPGGVFSIIQYIDENYVLVPLDFAKDLLNYGNKRTSLEIKILEGENINAVQRRLQELLGDSFNVLNQEQQHKDLYRLLKMEKLFTFLSLTLLLGIGSINIFFSLMMLAIDKKKDISILAAMGADQRLIRNIFLAEGALIAFAGALVGLVLGGLFCWLQLSFGIISMGMETSITQGYPIKISWIDFVATLGVVSVITFLISSRPAVLASRFVSPQQL</sequence>
<protein>
    <submittedName>
        <fullName evidence="10">ABC transporter permease</fullName>
    </submittedName>
</protein>
<dbReference type="PANTHER" id="PTHR30489">
    <property type="entry name" value="LIPOPROTEIN-RELEASING SYSTEM TRANSMEMBRANE PROTEIN LOLE"/>
    <property type="match status" value="1"/>
</dbReference>
<feature type="transmembrane region" description="Helical" evidence="7">
    <location>
        <begin position="371"/>
        <end position="391"/>
    </location>
</feature>
<evidence type="ECO:0000256" key="4">
    <source>
        <dbReference type="ARBA" id="ARBA00022692"/>
    </source>
</evidence>
<keyword evidence="3" id="KW-1003">Cell membrane</keyword>
<evidence type="ECO:0000256" key="3">
    <source>
        <dbReference type="ARBA" id="ARBA00022475"/>
    </source>
</evidence>
<dbReference type="PANTHER" id="PTHR30489:SF0">
    <property type="entry name" value="LIPOPROTEIN-RELEASING SYSTEM TRANSMEMBRANE PROTEIN LOLE"/>
    <property type="match status" value="1"/>
</dbReference>
<proteinExistence type="inferred from homology"/>
<evidence type="ECO:0000256" key="1">
    <source>
        <dbReference type="ARBA" id="ARBA00004651"/>
    </source>
</evidence>
<dbReference type="Proteomes" id="UP001597112">
    <property type="component" value="Unassembled WGS sequence"/>
</dbReference>
<organism evidence="10 11">
    <name type="scientific">Ohtaekwangia kribbensis</name>
    <dbReference type="NCBI Taxonomy" id="688913"/>
    <lineage>
        <taxon>Bacteria</taxon>
        <taxon>Pseudomonadati</taxon>
        <taxon>Bacteroidota</taxon>
        <taxon>Cytophagia</taxon>
        <taxon>Cytophagales</taxon>
        <taxon>Fulvivirgaceae</taxon>
        <taxon>Ohtaekwangia</taxon>
    </lineage>
</organism>
<keyword evidence="6 7" id="KW-0472">Membrane</keyword>
<feature type="transmembrane region" description="Helical" evidence="7">
    <location>
        <begin position="20"/>
        <end position="46"/>
    </location>
</feature>
<keyword evidence="11" id="KW-1185">Reference proteome</keyword>
<dbReference type="InterPro" id="IPR025857">
    <property type="entry name" value="MacB_PCD"/>
</dbReference>
<feature type="transmembrane region" description="Helical" evidence="7">
    <location>
        <begin position="322"/>
        <end position="351"/>
    </location>
</feature>
<keyword evidence="5 7" id="KW-1133">Transmembrane helix</keyword>